<dbReference type="AlphaFoldDB" id="A0A8D5FIP7"/>
<dbReference type="Pfam" id="PF13487">
    <property type="entry name" value="HD_5"/>
    <property type="match status" value="1"/>
</dbReference>
<dbReference type="KEGG" id="dbk:DGMP_30450"/>
<feature type="domain" description="HD-GYP" evidence="4">
    <location>
        <begin position="340"/>
        <end position="537"/>
    </location>
</feature>
<dbReference type="Proteomes" id="UP000826725">
    <property type="component" value="Chromosome"/>
</dbReference>
<keyword evidence="6" id="KW-1185">Reference proteome</keyword>
<keyword evidence="2" id="KW-0175">Coiled coil</keyword>
<dbReference type="Pfam" id="PF00072">
    <property type="entry name" value="Response_reg"/>
    <property type="match status" value="1"/>
</dbReference>
<dbReference type="InterPro" id="IPR001789">
    <property type="entry name" value="Sig_transdc_resp-reg_receiver"/>
</dbReference>
<dbReference type="InterPro" id="IPR021800">
    <property type="entry name" value="DUF3369"/>
</dbReference>
<dbReference type="SMART" id="SM00448">
    <property type="entry name" value="REC"/>
    <property type="match status" value="1"/>
</dbReference>
<dbReference type="PANTHER" id="PTHR45228">
    <property type="entry name" value="CYCLIC DI-GMP PHOSPHODIESTERASE TM_0186-RELATED"/>
    <property type="match status" value="1"/>
</dbReference>
<organism evidence="5 6">
    <name type="scientific">Desulfomarina profundi</name>
    <dbReference type="NCBI Taxonomy" id="2772557"/>
    <lineage>
        <taxon>Bacteria</taxon>
        <taxon>Pseudomonadati</taxon>
        <taxon>Thermodesulfobacteriota</taxon>
        <taxon>Desulfobulbia</taxon>
        <taxon>Desulfobulbales</taxon>
        <taxon>Desulfobulbaceae</taxon>
        <taxon>Desulfomarina</taxon>
    </lineage>
</organism>
<dbReference type="RefSeq" id="WP_228854717.1">
    <property type="nucleotide sequence ID" value="NZ_AP024086.1"/>
</dbReference>
<evidence type="ECO:0000313" key="5">
    <source>
        <dbReference type="EMBL" id="BCL62352.1"/>
    </source>
</evidence>
<evidence type="ECO:0000256" key="2">
    <source>
        <dbReference type="SAM" id="Coils"/>
    </source>
</evidence>
<sequence>MTKEIEYKERKNLKILLIEDEEMVRATFAAFLDRWGHEAILAKDGREGLDLFSRQPIDLVLTDLDMPVMGGLEVLAHLHRTSPETPVIIISGAGQLNDAVQTVKLGAWDYLTKPIGSMAILENAIDRCMEKVHLIRQNRRYQEQLEQEVREKTEALRKNNKALQLEIAERKQKQEELLLMYRHLEEIVDASGGLFSFLTYRDLFIGVLNRLHRLIRLDGIDRGDCSELLEKMGSFAVMKQDGKRIVVCGSGPYKKCGGLQVDDVFGRTIMKKLDAAYSSCRSIVTGDEFFGYVQSSLGVECVFYLDTISPGMTDGDKRLVQLYITNVASALDNLMLNEELINTQKELVITLGEVIETRSKESANHVRRVAEYSYVLARLSGMEEVEARILRFAAPMHDAGKIGIPDSILNKPGRLTEEEFRLMEDHTILGYEILKGSDRPILKAAAIVAHEHHEKWNGKGYPRGLAEESIHPYGRIVALVDVFDALGSSRCYKDAWPLSEIVDHIQHERGVHFDPRLVDLMMENLDQFLEIKKLFPDG</sequence>
<protein>
    <submittedName>
        <fullName evidence="5">Transcriptional regulator</fullName>
    </submittedName>
</protein>
<gene>
    <name evidence="5" type="ORF">DGMP_30450</name>
</gene>
<feature type="modified residue" description="4-aspartylphosphate" evidence="1">
    <location>
        <position position="63"/>
    </location>
</feature>
<dbReference type="PROSITE" id="PS50110">
    <property type="entry name" value="RESPONSE_REGULATORY"/>
    <property type="match status" value="1"/>
</dbReference>
<evidence type="ECO:0000259" key="3">
    <source>
        <dbReference type="PROSITE" id="PS50110"/>
    </source>
</evidence>
<dbReference type="InterPro" id="IPR052020">
    <property type="entry name" value="Cyclic_di-GMP/3'3'-cGAMP_PDE"/>
</dbReference>
<evidence type="ECO:0000256" key="1">
    <source>
        <dbReference type="PROSITE-ProRule" id="PRU00169"/>
    </source>
</evidence>
<keyword evidence="1" id="KW-0597">Phosphoprotein</keyword>
<dbReference type="GO" id="GO:0000160">
    <property type="term" value="P:phosphorelay signal transduction system"/>
    <property type="evidence" value="ECO:0007669"/>
    <property type="project" value="InterPro"/>
</dbReference>
<evidence type="ECO:0000313" key="6">
    <source>
        <dbReference type="Proteomes" id="UP000826725"/>
    </source>
</evidence>
<feature type="domain" description="Response regulatory" evidence="3">
    <location>
        <begin position="14"/>
        <end position="128"/>
    </location>
</feature>
<evidence type="ECO:0000259" key="4">
    <source>
        <dbReference type="PROSITE" id="PS51832"/>
    </source>
</evidence>
<reference evidence="5" key="1">
    <citation type="submission" date="2020-09" db="EMBL/GenBank/DDBJ databases">
        <title>Desulfogranum mesoprofundum gen. nov., sp. nov., a novel mesophilic, sulfate-reducing chemolithoautotroph isolated from a deep-sea hydrothermal vent chimney in the Suiyo Seamount.</title>
        <authorList>
            <person name="Hashimoto Y."/>
            <person name="Nakagawa S."/>
        </authorList>
    </citation>
    <scope>NUCLEOTIDE SEQUENCE</scope>
    <source>
        <strain evidence="5">KT2</strain>
    </source>
</reference>
<dbReference type="Pfam" id="PF11849">
    <property type="entry name" value="DUF3369"/>
    <property type="match status" value="1"/>
</dbReference>
<dbReference type="PROSITE" id="PS51832">
    <property type="entry name" value="HD_GYP"/>
    <property type="match status" value="1"/>
</dbReference>
<accession>A0A8D5FIP7</accession>
<dbReference type="EMBL" id="AP024086">
    <property type="protein sequence ID" value="BCL62352.1"/>
    <property type="molecule type" value="Genomic_DNA"/>
</dbReference>
<feature type="coiled-coil region" evidence="2">
    <location>
        <begin position="131"/>
        <end position="173"/>
    </location>
</feature>
<name>A0A8D5FIP7_9BACT</name>
<dbReference type="InterPro" id="IPR003607">
    <property type="entry name" value="HD/PDEase_dom"/>
</dbReference>
<dbReference type="InterPro" id="IPR037522">
    <property type="entry name" value="HD_GYP_dom"/>
</dbReference>
<dbReference type="PANTHER" id="PTHR45228:SF9">
    <property type="entry name" value="3'3'-CGAMP-SPECIFIC PHOSPHODIESTERASE 2"/>
    <property type="match status" value="1"/>
</dbReference>
<dbReference type="SMART" id="SM00471">
    <property type="entry name" value="HDc"/>
    <property type="match status" value="1"/>
</dbReference>
<proteinExistence type="predicted"/>
<dbReference type="CDD" id="cd00077">
    <property type="entry name" value="HDc"/>
    <property type="match status" value="1"/>
</dbReference>